<dbReference type="PANTHER" id="PTHR34216:SF3">
    <property type="entry name" value="POLY-BETA-1,6-N-ACETYL-D-GLUCOSAMINE N-DEACETYLASE"/>
    <property type="match status" value="1"/>
</dbReference>
<dbReference type="InterPro" id="IPR011330">
    <property type="entry name" value="Glyco_hydro/deAcase_b/a-brl"/>
</dbReference>
<reference evidence="5" key="3">
    <citation type="submission" date="2016-11" db="EMBL/GenBank/DDBJ databases">
        <authorList>
            <person name="Jaros S."/>
            <person name="Januszkiewicz K."/>
            <person name="Wedrychowicz H."/>
        </authorList>
    </citation>
    <scope>NUCLEOTIDE SEQUENCE [LARGE SCALE GENOMIC DNA]</scope>
    <source>
        <strain evidence="5">DSM 27989</strain>
    </source>
</reference>
<dbReference type="STRING" id="1434701.SAMN05443634_102121"/>
<dbReference type="AlphaFoldDB" id="A0A1M6TX83"/>
<reference evidence="7" key="4">
    <citation type="journal article" date="2019" name="Int. J. Syst. Evol. Microbiol.">
        <title>The Global Catalogue of Microorganisms (GCM) 10K type strain sequencing project: providing services to taxonomists for standard genome sequencing and annotation.</title>
        <authorList>
            <consortium name="The Broad Institute Genomics Platform"/>
            <consortium name="The Broad Institute Genome Sequencing Center for Infectious Disease"/>
            <person name="Wu L."/>
            <person name="Ma J."/>
        </authorList>
    </citation>
    <scope>NUCLEOTIDE SEQUENCE [LARGE SCALE GENOMIC DNA]</scope>
    <source>
        <strain evidence="7">CGMCC 1.12707</strain>
    </source>
</reference>
<dbReference type="GO" id="GO:0016810">
    <property type="term" value="F:hydrolase activity, acting on carbon-nitrogen (but not peptide) bonds"/>
    <property type="evidence" value="ECO:0007669"/>
    <property type="project" value="InterPro"/>
</dbReference>
<evidence type="ECO:0000313" key="4">
    <source>
        <dbReference type="EMBL" id="GGF04596.1"/>
    </source>
</evidence>
<dbReference type="EMBL" id="FRBH01000002">
    <property type="protein sequence ID" value="SHK61418.1"/>
    <property type="molecule type" value="Genomic_DNA"/>
</dbReference>
<dbReference type="GO" id="GO:0005576">
    <property type="term" value="C:extracellular region"/>
    <property type="evidence" value="ECO:0007669"/>
    <property type="project" value="UniProtKB-SubCell"/>
</dbReference>
<dbReference type="InterPro" id="IPR002509">
    <property type="entry name" value="NODB_dom"/>
</dbReference>
<dbReference type="Proteomes" id="UP000650994">
    <property type="component" value="Unassembled WGS sequence"/>
</dbReference>
<reference evidence="6" key="2">
    <citation type="submission" date="2016-11" db="EMBL/GenBank/DDBJ databases">
        <authorList>
            <person name="Varghese N."/>
            <person name="Submissions S."/>
        </authorList>
    </citation>
    <scope>NUCLEOTIDE SEQUENCE [LARGE SCALE GENOMIC DNA]</scope>
    <source>
        <strain evidence="6">DSM 27989</strain>
    </source>
</reference>
<dbReference type="RefSeq" id="WP_178300388.1">
    <property type="nucleotide sequence ID" value="NZ_BMFL01000014.1"/>
</dbReference>
<dbReference type="PROSITE" id="PS51677">
    <property type="entry name" value="NODB"/>
    <property type="match status" value="1"/>
</dbReference>
<gene>
    <name evidence="4" type="ORF">GCM10010984_22380</name>
    <name evidence="5" type="ORF">SAMN05443634_102121</name>
</gene>
<protein>
    <submittedName>
        <fullName evidence="5">Polysaccharide deacetylase</fullName>
    </submittedName>
</protein>
<dbReference type="PANTHER" id="PTHR34216">
    <property type="match status" value="1"/>
</dbReference>
<dbReference type="Gene3D" id="3.20.20.370">
    <property type="entry name" value="Glycoside hydrolase/deacetylase"/>
    <property type="match status" value="1"/>
</dbReference>
<proteinExistence type="predicted"/>
<name>A0A1M6TX83_9FLAO</name>
<dbReference type="SUPFAM" id="SSF88713">
    <property type="entry name" value="Glycoside hydrolase/deacetylase"/>
    <property type="match status" value="1"/>
</dbReference>
<sequence>MPKIINFHDIYDPQWFRDTIEVILESYEIVPFSIIKDFYNGKKINPKAVHLTIDDGNISTYTIIYPILKELGLTASIFVSPKIIKDQTNFWYAECGDYETEQLKECIAEVLEISKEKLANFYPISVMKTLSLATNWEIIKTYQNKFNIPTKSCQYITVEQLLELEHSGIFTIGAHTMNHPILANESNIISEKEIKDSITELSELLGRNVESFAYPNGSKGLDFGKREIDILKQCNINYAFSFEFKNLNLSDNLLTVPRYGLYHGDKNFIRKKLKFGAIWEPFKKVVFNNEDKHRKLIKKSLSV</sequence>
<dbReference type="EMBL" id="BMFL01000014">
    <property type="protein sequence ID" value="GGF04596.1"/>
    <property type="molecule type" value="Genomic_DNA"/>
</dbReference>
<evidence type="ECO:0000313" key="6">
    <source>
        <dbReference type="Proteomes" id="UP000184120"/>
    </source>
</evidence>
<feature type="domain" description="NodB homology" evidence="3">
    <location>
        <begin position="47"/>
        <end position="303"/>
    </location>
</feature>
<dbReference type="GO" id="GO:0005975">
    <property type="term" value="P:carbohydrate metabolic process"/>
    <property type="evidence" value="ECO:0007669"/>
    <property type="project" value="InterPro"/>
</dbReference>
<reference evidence="4" key="5">
    <citation type="submission" date="2024-05" db="EMBL/GenBank/DDBJ databases">
        <authorList>
            <person name="Sun Q."/>
            <person name="Zhou Y."/>
        </authorList>
    </citation>
    <scope>NUCLEOTIDE SEQUENCE</scope>
    <source>
        <strain evidence="4">CGMCC 1.12707</strain>
    </source>
</reference>
<organism evidence="5 6">
    <name type="scientific">Chishuiella changwenlii</name>
    <dbReference type="NCBI Taxonomy" id="1434701"/>
    <lineage>
        <taxon>Bacteria</taxon>
        <taxon>Pseudomonadati</taxon>
        <taxon>Bacteroidota</taxon>
        <taxon>Flavobacteriia</taxon>
        <taxon>Flavobacteriales</taxon>
        <taxon>Weeksellaceae</taxon>
        <taxon>Chishuiella</taxon>
    </lineage>
</organism>
<evidence type="ECO:0000259" key="3">
    <source>
        <dbReference type="PROSITE" id="PS51677"/>
    </source>
</evidence>
<accession>A0A1M6TX83</accession>
<dbReference type="Pfam" id="PF01522">
    <property type="entry name" value="Polysacc_deac_1"/>
    <property type="match status" value="1"/>
</dbReference>
<dbReference type="Proteomes" id="UP000184120">
    <property type="component" value="Unassembled WGS sequence"/>
</dbReference>
<evidence type="ECO:0000256" key="2">
    <source>
        <dbReference type="ARBA" id="ARBA00022729"/>
    </source>
</evidence>
<comment type="subcellular location">
    <subcellularLocation>
        <location evidence="1">Secreted</location>
    </subcellularLocation>
</comment>
<evidence type="ECO:0000313" key="7">
    <source>
        <dbReference type="Proteomes" id="UP000650994"/>
    </source>
</evidence>
<dbReference type="InterPro" id="IPR051398">
    <property type="entry name" value="Polysacch_Deacetylase"/>
</dbReference>
<keyword evidence="7" id="KW-1185">Reference proteome</keyword>
<dbReference type="CDD" id="cd10918">
    <property type="entry name" value="CE4_NodB_like_5s_6s"/>
    <property type="match status" value="1"/>
</dbReference>
<keyword evidence="2" id="KW-0732">Signal</keyword>
<evidence type="ECO:0000313" key="5">
    <source>
        <dbReference type="EMBL" id="SHK61418.1"/>
    </source>
</evidence>
<reference evidence="4" key="1">
    <citation type="journal article" date="2014" name="Int. J. Syst. Evol. Microbiol.">
        <title>Complete genome of a new Firmicutes species belonging to the dominant human colonic microbiota ('Ruminococcus bicirculans') reveals two chromosomes and a selective capacity to utilize plant glucans.</title>
        <authorList>
            <consortium name="NISC Comparative Sequencing Program"/>
            <person name="Wegmann U."/>
            <person name="Louis P."/>
            <person name="Goesmann A."/>
            <person name="Henrissat B."/>
            <person name="Duncan S.H."/>
            <person name="Flint H.J."/>
        </authorList>
    </citation>
    <scope>NUCLEOTIDE SEQUENCE</scope>
    <source>
        <strain evidence="4">CGMCC 1.12707</strain>
    </source>
</reference>
<evidence type="ECO:0000256" key="1">
    <source>
        <dbReference type="ARBA" id="ARBA00004613"/>
    </source>
</evidence>